<organism evidence="8">
    <name type="scientific">uncultured Thermomicrobiales bacterium</name>
    <dbReference type="NCBI Taxonomy" id="1645740"/>
    <lineage>
        <taxon>Bacteria</taxon>
        <taxon>Pseudomonadati</taxon>
        <taxon>Thermomicrobiota</taxon>
        <taxon>Thermomicrobia</taxon>
        <taxon>Thermomicrobiales</taxon>
        <taxon>environmental samples</taxon>
    </lineage>
</organism>
<gene>
    <name evidence="8" type="ORF">AVDCRST_MAG87-2505</name>
</gene>
<evidence type="ECO:0000256" key="3">
    <source>
        <dbReference type="ARBA" id="ARBA00022723"/>
    </source>
</evidence>
<keyword evidence="4" id="KW-0378">Hydrolase</keyword>
<dbReference type="SUPFAM" id="SSF56655">
    <property type="entry name" value="Carbohydrate phosphatase"/>
    <property type="match status" value="1"/>
</dbReference>
<reference evidence="8" key="1">
    <citation type="submission" date="2020-02" db="EMBL/GenBank/DDBJ databases">
        <authorList>
            <person name="Meier V. D."/>
        </authorList>
    </citation>
    <scope>NUCLEOTIDE SEQUENCE</scope>
    <source>
        <strain evidence="8">AVDCRST_MAG87</strain>
    </source>
</reference>
<feature type="binding site" evidence="6">
    <location>
        <position position="103"/>
    </location>
    <ligand>
        <name>Mg(2+)</name>
        <dbReference type="ChEBI" id="CHEBI:18420"/>
        <label>1</label>
        <note>catalytic</note>
    </ligand>
</feature>
<accession>A0A6J4VEW6</accession>
<dbReference type="GO" id="GO:0046854">
    <property type="term" value="P:phosphatidylinositol phosphate biosynthetic process"/>
    <property type="evidence" value="ECO:0007669"/>
    <property type="project" value="InterPro"/>
</dbReference>
<feature type="binding site" evidence="6">
    <location>
        <position position="104"/>
    </location>
    <ligand>
        <name>Mg(2+)</name>
        <dbReference type="ChEBI" id="CHEBI:18420"/>
        <label>1</label>
        <note>catalytic</note>
    </ligand>
</feature>
<sequence length="313" mass="33154">MDMSRKPAQPPESGTAEFDRELGVALEAGRRAAAVILDFYDRDAAEAYTKRDGSPVTDADLASDKVIREVIGSAVPKDALLTEEGASSRARIASPRCWIVDPIDGTAQFIARTGLFDVMIALAVDGRPVVGVSVRPVDGLVHAAIKGRGAWEYDGAIRRPFEIAPAPGPPRLVSSKWYGGRDRGAGLARIADRLGAQPIPIQEVGFQARNFAASERAFDAFIGLPPGSGRSIAQEWDLAAVDVIVTEAGGAFTDCWGRRHRYNKRSTGISGGIVASASLDLHKRVIAAIAPEIPLDPPPPDPADLPEPGEPGP</sequence>
<protein>
    <submittedName>
        <fullName evidence="8">Uncharacterized protein</fullName>
    </submittedName>
</protein>
<comment type="cofactor">
    <cofactor evidence="1 6">
        <name>Mg(2+)</name>
        <dbReference type="ChEBI" id="CHEBI:18420"/>
    </cofactor>
</comment>
<name>A0A6J4VEW6_9BACT</name>
<dbReference type="InterPro" id="IPR000760">
    <property type="entry name" value="Inositol_monophosphatase-like"/>
</dbReference>
<dbReference type="Gene3D" id="3.40.190.80">
    <property type="match status" value="1"/>
</dbReference>
<dbReference type="GO" id="GO:0046872">
    <property type="term" value="F:metal ion binding"/>
    <property type="evidence" value="ECO:0007669"/>
    <property type="project" value="UniProtKB-KW"/>
</dbReference>
<evidence type="ECO:0000256" key="7">
    <source>
        <dbReference type="SAM" id="MobiDB-lite"/>
    </source>
</evidence>
<dbReference type="GO" id="GO:0000105">
    <property type="term" value="P:L-histidine biosynthetic process"/>
    <property type="evidence" value="ECO:0007669"/>
    <property type="project" value="TreeGrafter"/>
</dbReference>
<dbReference type="InterPro" id="IPR051090">
    <property type="entry name" value="Inositol_monoP_superfamily"/>
</dbReference>
<dbReference type="GO" id="GO:0016791">
    <property type="term" value="F:phosphatase activity"/>
    <property type="evidence" value="ECO:0007669"/>
    <property type="project" value="UniProtKB-ARBA"/>
</dbReference>
<dbReference type="PANTHER" id="PTHR43200">
    <property type="entry name" value="PHOSPHATASE"/>
    <property type="match status" value="1"/>
</dbReference>
<comment type="similarity">
    <text evidence="2">Belongs to the inositol monophosphatase superfamily.</text>
</comment>
<dbReference type="EMBL" id="CADCWJ010000548">
    <property type="protein sequence ID" value="CAA9571914.1"/>
    <property type="molecule type" value="Genomic_DNA"/>
</dbReference>
<feature type="binding site" evidence="6">
    <location>
        <position position="83"/>
    </location>
    <ligand>
        <name>Mg(2+)</name>
        <dbReference type="ChEBI" id="CHEBI:18420"/>
        <label>1</label>
        <note>catalytic</note>
    </ligand>
</feature>
<dbReference type="PROSITE" id="PS00630">
    <property type="entry name" value="IMP_2"/>
    <property type="match status" value="1"/>
</dbReference>
<feature type="compositionally biased region" description="Pro residues" evidence="7">
    <location>
        <begin position="294"/>
        <end position="313"/>
    </location>
</feature>
<proteinExistence type="inferred from homology"/>
<dbReference type="PRINTS" id="PR00377">
    <property type="entry name" value="IMPHPHTASES"/>
</dbReference>
<evidence type="ECO:0000313" key="8">
    <source>
        <dbReference type="EMBL" id="CAA9571914.1"/>
    </source>
</evidence>
<dbReference type="AlphaFoldDB" id="A0A6J4VEW6"/>
<dbReference type="Pfam" id="PF00459">
    <property type="entry name" value="Inositol_P"/>
    <property type="match status" value="1"/>
</dbReference>
<evidence type="ECO:0000256" key="6">
    <source>
        <dbReference type="PIRSR" id="PIRSR600760-2"/>
    </source>
</evidence>
<feature type="binding site" evidence="6">
    <location>
        <position position="237"/>
    </location>
    <ligand>
        <name>Mg(2+)</name>
        <dbReference type="ChEBI" id="CHEBI:18420"/>
        <label>1</label>
        <note>catalytic</note>
    </ligand>
</feature>
<dbReference type="InterPro" id="IPR020550">
    <property type="entry name" value="Inositol_monophosphatase_CS"/>
</dbReference>
<evidence type="ECO:0000256" key="5">
    <source>
        <dbReference type="ARBA" id="ARBA00022842"/>
    </source>
</evidence>
<dbReference type="Gene3D" id="3.30.540.10">
    <property type="entry name" value="Fructose-1,6-Bisphosphatase, subunit A, domain 1"/>
    <property type="match status" value="1"/>
</dbReference>
<feature type="region of interest" description="Disordered" evidence="7">
    <location>
        <begin position="291"/>
        <end position="313"/>
    </location>
</feature>
<evidence type="ECO:0000256" key="1">
    <source>
        <dbReference type="ARBA" id="ARBA00001946"/>
    </source>
</evidence>
<evidence type="ECO:0000256" key="4">
    <source>
        <dbReference type="ARBA" id="ARBA00022801"/>
    </source>
</evidence>
<keyword evidence="3 6" id="KW-0479">Metal-binding</keyword>
<dbReference type="PANTHER" id="PTHR43200:SF6">
    <property type="entry name" value="3'(2'),5'-BISPHOSPHATE NUCLEOTIDASE"/>
    <property type="match status" value="1"/>
</dbReference>
<keyword evidence="5 6" id="KW-0460">Magnesium</keyword>
<feature type="binding site" evidence="6">
    <location>
        <position position="101"/>
    </location>
    <ligand>
        <name>Mg(2+)</name>
        <dbReference type="ChEBI" id="CHEBI:18420"/>
        <label>1</label>
        <note>catalytic</note>
    </ligand>
</feature>
<evidence type="ECO:0000256" key="2">
    <source>
        <dbReference type="ARBA" id="ARBA00009759"/>
    </source>
</evidence>